<sequence>MELKNQKVVVKVALLLFFVGLAATVEAVRLDRNLMLSQVIKNVGKASSSYSVDSACCNGCICDRRAPPFFECVCNDIFDHCPASCDLCVCTKSIPPQCRCTDKTRGRCPVTECSRSN</sequence>
<organism evidence="8 9">
    <name type="scientific">Stylosanthes scabra</name>
    <dbReference type="NCBI Taxonomy" id="79078"/>
    <lineage>
        <taxon>Eukaryota</taxon>
        <taxon>Viridiplantae</taxon>
        <taxon>Streptophyta</taxon>
        <taxon>Embryophyta</taxon>
        <taxon>Tracheophyta</taxon>
        <taxon>Spermatophyta</taxon>
        <taxon>Magnoliopsida</taxon>
        <taxon>eudicotyledons</taxon>
        <taxon>Gunneridae</taxon>
        <taxon>Pentapetalae</taxon>
        <taxon>rosids</taxon>
        <taxon>fabids</taxon>
        <taxon>Fabales</taxon>
        <taxon>Fabaceae</taxon>
        <taxon>Papilionoideae</taxon>
        <taxon>50 kb inversion clade</taxon>
        <taxon>dalbergioids sensu lato</taxon>
        <taxon>Dalbergieae</taxon>
        <taxon>Pterocarpus clade</taxon>
        <taxon>Stylosanthes</taxon>
    </lineage>
</organism>
<dbReference type="InterPro" id="IPR035995">
    <property type="entry name" value="Bowman-Birk_prot_inh"/>
</dbReference>
<dbReference type="Gene3D" id="2.10.69.10">
    <property type="entry name" value="Cysteine Protease (Bromelain) Inhibitor, subunit H"/>
    <property type="match status" value="1"/>
</dbReference>
<dbReference type="Proteomes" id="UP001341840">
    <property type="component" value="Unassembled WGS sequence"/>
</dbReference>
<evidence type="ECO:0000256" key="4">
    <source>
        <dbReference type="ARBA" id="ARBA00023157"/>
    </source>
</evidence>
<dbReference type="CDD" id="cd00023">
    <property type="entry name" value="BBI"/>
    <property type="match status" value="1"/>
</dbReference>
<evidence type="ECO:0000256" key="1">
    <source>
        <dbReference type="ARBA" id="ARBA00008506"/>
    </source>
</evidence>
<dbReference type="SUPFAM" id="SSF57247">
    <property type="entry name" value="Bowman-Birk inhibitor, BBI"/>
    <property type="match status" value="1"/>
</dbReference>
<dbReference type="Pfam" id="PF00228">
    <property type="entry name" value="Bowman-Birk_leg"/>
    <property type="match status" value="1"/>
</dbReference>
<reference evidence="8 9" key="1">
    <citation type="journal article" date="2023" name="Plants (Basel)">
        <title>Bridging the Gap: Combining Genomics and Transcriptomics Approaches to Understand Stylosanthes scabra, an Orphan Legume from the Brazilian Caatinga.</title>
        <authorList>
            <person name="Ferreira-Neto J.R.C."/>
            <person name="da Silva M.D."/>
            <person name="Binneck E."/>
            <person name="de Melo N.F."/>
            <person name="da Silva R.H."/>
            <person name="de Melo A.L.T.M."/>
            <person name="Pandolfi V."/>
            <person name="Bustamante F.O."/>
            <person name="Brasileiro-Vidal A.C."/>
            <person name="Benko-Iseppon A.M."/>
        </authorList>
    </citation>
    <scope>NUCLEOTIDE SEQUENCE [LARGE SCALE GENOMIC DNA]</scope>
    <source>
        <tissue evidence="8">Leaves</tissue>
    </source>
</reference>
<evidence type="ECO:0000313" key="8">
    <source>
        <dbReference type="EMBL" id="MED6199396.1"/>
    </source>
</evidence>
<accession>A0ABU6XND6</accession>
<gene>
    <name evidence="8" type="ORF">PIB30_075560</name>
</gene>
<evidence type="ECO:0000256" key="6">
    <source>
        <dbReference type="SAM" id="SignalP"/>
    </source>
</evidence>
<dbReference type="SMART" id="SM00269">
    <property type="entry name" value="BowB"/>
    <property type="match status" value="1"/>
</dbReference>
<proteinExistence type="inferred from homology"/>
<evidence type="ECO:0000313" key="9">
    <source>
        <dbReference type="Proteomes" id="UP001341840"/>
    </source>
</evidence>
<evidence type="ECO:0000256" key="2">
    <source>
        <dbReference type="ARBA" id="ARBA00022690"/>
    </source>
</evidence>
<feature type="signal peptide" evidence="6">
    <location>
        <begin position="1"/>
        <end position="27"/>
    </location>
</feature>
<feature type="chain" id="PRO_5045530230" description="Bowman-Birk serine protease inhibitors family domain-containing protein" evidence="6">
    <location>
        <begin position="28"/>
        <end position="117"/>
    </location>
</feature>
<evidence type="ECO:0000256" key="3">
    <source>
        <dbReference type="ARBA" id="ARBA00022900"/>
    </source>
</evidence>
<name>A0ABU6XND6_9FABA</name>
<keyword evidence="2 5" id="KW-0646">Protease inhibitor</keyword>
<evidence type="ECO:0000259" key="7">
    <source>
        <dbReference type="SMART" id="SM00269"/>
    </source>
</evidence>
<protein>
    <recommendedName>
        <fullName evidence="7">Bowman-Birk serine protease inhibitors family domain-containing protein</fullName>
    </recommendedName>
</protein>
<dbReference type="InterPro" id="IPR000877">
    <property type="entry name" value="Prot_inh_BBI"/>
</dbReference>
<keyword evidence="9" id="KW-1185">Reference proteome</keyword>
<keyword evidence="6" id="KW-0732">Signal</keyword>
<evidence type="ECO:0000256" key="5">
    <source>
        <dbReference type="RuleBase" id="RU003856"/>
    </source>
</evidence>
<dbReference type="EMBL" id="JASCZI010212415">
    <property type="protein sequence ID" value="MED6199396.1"/>
    <property type="molecule type" value="Genomic_DNA"/>
</dbReference>
<keyword evidence="3 5" id="KW-0722">Serine protease inhibitor</keyword>
<comment type="caution">
    <text evidence="8">The sequence shown here is derived from an EMBL/GenBank/DDBJ whole genome shotgun (WGS) entry which is preliminary data.</text>
</comment>
<feature type="domain" description="Bowman-Birk serine protease inhibitors family" evidence="7">
    <location>
        <begin position="56"/>
        <end position="113"/>
    </location>
</feature>
<keyword evidence="4" id="KW-1015">Disulfide bond</keyword>
<comment type="similarity">
    <text evidence="1 5">Belongs to the Bowman-Birk serine protease inhibitor family.</text>
</comment>